<dbReference type="Proteomes" id="UP000268093">
    <property type="component" value="Unassembled WGS sequence"/>
</dbReference>
<dbReference type="InterPro" id="IPR000626">
    <property type="entry name" value="Ubiquitin-like_dom"/>
</dbReference>
<evidence type="ECO:0000256" key="4">
    <source>
        <dbReference type="PROSITE-ProRule" id="PRU00175"/>
    </source>
</evidence>
<dbReference type="EMBL" id="RBNI01024351">
    <property type="protein sequence ID" value="RUO95977.1"/>
    <property type="molecule type" value="Genomic_DNA"/>
</dbReference>
<proteinExistence type="predicted"/>
<dbReference type="InterPro" id="IPR029071">
    <property type="entry name" value="Ubiquitin-like_domsf"/>
</dbReference>
<evidence type="ECO:0000259" key="5">
    <source>
        <dbReference type="PROSITE" id="PS50089"/>
    </source>
</evidence>
<keyword evidence="7" id="KW-1185">Reference proteome</keyword>
<dbReference type="CDD" id="cd17039">
    <property type="entry name" value="Ubl_ubiquitin_like"/>
    <property type="match status" value="1"/>
</dbReference>
<protein>
    <recommendedName>
        <fullName evidence="5">RING-type domain-containing protein</fullName>
    </recommendedName>
</protein>
<dbReference type="AlphaFoldDB" id="A0A432ZZQ6"/>
<gene>
    <name evidence="6" type="ORF">BC936DRAFT_142861</name>
</gene>
<dbReference type="SUPFAM" id="SSF54236">
    <property type="entry name" value="Ubiquitin-like"/>
    <property type="match status" value="1"/>
</dbReference>
<dbReference type="InterPro" id="IPR013083">
    <property type="entry name" value="Znf_RING/FYVE/PHD"/>
</dbReference>
<evidence type="ECO:0000313" key="6">
    <source>
        <dbReference type="EMBL" id="RUO95977.1"/>
    </source>
</evidence>
<dbReference type="SMART" id="SM00213">
    <property type="entry name" value="UBQ"/>
    <property type="match status" value="1"/>
</dbReference>
<evidence type="ECO:0000256" key="1">
    <source>
        <dbReference type="ARBA" id="ARBA00022723"/>
    </source>
</evidence>
<sequence length="478" mass="53256">MPSISIPRVDAPGELVRIDYTAQDLKNKNLGWFRDQIAQKTGSTTSSGGSSPSSVLLYNGRFLSRRRDASLPLSTLLSLGTNKHPRPLVVKILPDPLPSDNPSNCRLFFNITDGVGEAKKTVRLDVCPEDTIAVVKSRLYNQQGIPSTITLRCNGQFLEDSNTVQFYIAKGTITPWLSTLQAIYPLKGGDADAPRKADNPVRFVNLTTHDKGGIVRREWATESPRWRQTDHGLNLEGKCSNMTCAAHGERVIMSMGFGTFDIVDMVSSPENYSQCVCPCCKKMVVPQTCAFVNSWWTYDGVIQPEDHSETEVVAMEGWKHADNAYHVFEPPNINGELDDGMAGWISLMLYAEKGREGDVKPPPRKRQQICGEDELCAICFETMGRKRRPGEKERKVEKLERCGHYFHAKCVGEWEEAVRLRGGIDGDAKCPLCMTEIHRVTMKKKVKRSVKKSVTTLKKVVIKLVTCGGGQSMKLEDS</sequence>
<name>A0A432ZZQ6_9FUNG</name>
<keyword evidence="3" id="KW-0862">Zinc</keyword>
<dbReference type="GO" id="GO:0008270">
    <property type="term" value="F:zinc ion binding"/>
    <property type="evidence" value="ECO:0007669"/>
    <property type="project" value="UniProtKB-KW"/>
</dbReference>
<keyword evidence="1" id="KW-0479">Metal-binding</keyword>
<dbReference type="InterPro" id="IPR018957">
    <property type="entry name" value="Znf_C3HC4_RING-type"/>
</dbReference>
<dbReference type="Gene3D" id="3.10.20.90">
    <property type="entry name" value="Phosphatidylinositol 3-kinase Catalytic Subunit, Chain A, domain 1"/>
    <property type="match status" value="1"/>
</dbReference>
<feature type="domain" description="RING-type" evidence="5">
    <location>
        <begin position="376"/>
        <end position="433"/>
    </location>
</feature>
<comment type="caution">
    <text evidence="6">The sequence shown here is derived from an EMBL/GenBank/DDBJ whole genome shotgun (WGS) entry which is preliminary data.</text>
</comment>
<evidence type="ECO:0000313" key="7">
    <source>
        <dbReference type="Proteomes" id="UP000268093"/>
    </source>
</evidence>
<accession>A0A432ZZQ6</accession>
<dbReference type="SMART" id="SM00184">
    <property type="entry name" value="RING"/>
    <property type="match status" value="1"/>
</dbReference>
<dbReference type="InterPro" id="IPR001841">
    <property type="entry name" value="Znf_RING"/>
</dbReference>
<dbReference type="Gene3D" id="3.30.40.10">
    <property type="entry name" value="Zinc/RING finger domain, C3HC4 (zinc finger)"/>
    <property type="match status" value="1"/>
</dbReference>
<evidence type="ECO:0000256" key="3">
    <source>
        <dbReference type="ARBA" id="ARBA00022833"/>
    </source>
</evidence>
<dbReference type="SUPFAM" id="SSF57850">
    <property type="entry name" value="RING/U-box"/>
    <property type="match status" value="1"/>
</dbReference>
<keyword evidence="2 4" id="KW-0863">Zinc-finger</keyword>
<organism evidence="6 7">
    <name type="scientific">Jimgerdemannia flammicorona</name>
    <dbReference type="NCBI Taxonomy" id="994334"/>
    <lineage>
        <taxon>Eukaryota</taxon>
        <taxon>Fungi</taxon>
        <taxon>Fungi incertae sedis</taxon>
        <taxon>Mucoromycota</taxon>
        <taxon>Mucoromycotina</taxon>
        <taxon>Endogonomycetes</taxon>
        <taxon>Endogonales</taxon>
        <taxon>Endogonaceae</taxon>
        <taxon>Jimgerdemannia</taxon>
    </lineage>
</organism>
<dbReference type="OrthoDB" id="8062037at2759"/>
<dbReference type="Pfam" id="PF00097">
    <property type="entry name" value="zf-C3HC4"/>
    <property type="match status" value="1"/>
</dbReference>
<reference evidence="6 7" key="1">
    <citation type="journal article" date="2018" name="New Phytol.">
        <title>Phylogenomics of Endogonaceae and evolution of mycorrhizas within Mucoromycota.</title>
        <authorList>
            <person name="Chang Y."/>
            <person name="Desiro A."/>
            <person name="Na H."/>
            <person name="Sandor L."/>
            <person name="Lipzen A."/>
            <person name="Clum A."/>
            <person name="Barry K."/>
            <person name="Grigoriev I.V."/>
            <person name="Martin F.M."/>
            <person name="Stajich J.E."/>
            <person name="Smith M.E."/>
            <person name="Bonito G."/>
            <person name="Spatafora J.W."/>
        </authorList>
    </citation>
    <scope>NUCLEOTIDE SEQUENCE [LARGE SCALE GENOMIC DNA]</scope>
    <source>
        <strain evidence="6 7">GMNB39</strain>
    </source>
</reference>
<dbReference type="PROSITE" id="PS50089">
    <property type="entry name" value="ZF_RING_2"/>
    <property type="match status" value="1"/>
</dbReference>
<evidence type="ECO:0000256" key="2">
    <source>
        <dbReference type="ARBA" id="ARBA00022771"/>
    </source>
</evidence>